<comment type="caution">
    <text evidence="1">The sequence shown here is derived from an EMBL/GenBank/DDBJ whole genome shotgun (WGS) entry which is preliminary data.</text>
</comment>
<reference evidence="1" key="1">
    <citation type="journal article" date="2022" name="Plant J.">
        <title>Strategies of tolerance reflected in two North American maple genomes.</title>
        <authorList>
            <person name="McEvoy S.L."/>
            <person name="Sezen U.U."/>
            <person name="Trouern-Trend A."/>
            <person name="McMahon S.M."/>
            <person name="Schaberg P.G."/>
            <person name="Yang J."/>
            <person name="Wegrzyn J.L."/>
            <person name="Swenson N.G."/>
        </authorList>
    </citation>
    <scope>NUCLEOTIDE SEQUENCE</scope>
    <source>
        <strain evidence="1">91603</strain>
    </source>
</reference>
<evidence type="ECO:0000313" key="1">
    <source>
        <dbReference type="EMBL" id="KAI9174612.1"/>
    </source>
</evidence>
<protein>
    <submittedName>
        <fullName evidence="1">Uncharacterized protein</fullName>
    </submittedName>
</protein>
<dbReference type="Proteomes" id="UP001064489">
    <property type="component" value="Chromosome 8"/>
</dbReference>
<reference evidence="1" key="2">
    <citation type="submission" date="2023-02" db="EMBL/GenBank/DDBJ databases">
        <authorList>
            <person name="Swenson N.G."/>
            <person name="Wegrzyn J.L."/>
            <person name="Mcevoy S.L."/>
        </authorList>
    </citation>
    <scope>NUCLEOTIDE SEQUENCE</scope>
    <source>
        <strain evidence="1">91603</strain>
        <tissue evidence="1">Leaf</tissue>
    </source>
</reference>
<name>A0AAD5IRV4_ACENE</name>
<accession>A0AAD5IRV4</accession>
<proteinExistence type="predicted"/>
<gene>
    <name evidence="1" type="ORF">LWI28_020136</name>
</gene>
<organism evidence="1 2">
    <name type="scientific">Acer negundo</name>
    <name type="common">Box elder</name>
    <dbReference type="NCBI Taxonomy" id="4023"/>
    <lineage>
        <taxon>Eukaryota</taxon>
        <taxon>Viridiplantae</taxon>
        <taxon>Streptophyta</taxon>
        <taxon>Embryophyta</taxon>
        <taxon>Tracheophyta</taxon>
        <taxon>Spermatophyta</taxon>
        <taxon>Magnoliopsida</taxon>
        <taxon>eudicotyledons</taxon>
        <taxon>Gunneridae</taxon>
        <taxon>Pentapetalae</taxon>
        <taxon>rosids</taxon>
        <taxon>malvids</taxon>
        <taxon>Sapindales</taxon>
        <taxon>Sapindaceae</taxon>
        <taxon>Hippocastanoideae</taxon>
        <taxon>Acereae</taxon>
        <taxon>Acer</taxon>
    </lineage>
</organism>
<keyword evidence="2" id="KW-1185">Reference proteome</keyword>
<dbReference type="AlphaFoldDB" id="A0AAD5IRV4"/>
<evidence type="ECO:0000313" key="2">
    <source>
        <dbReference type="Proteomes" id="UP001064489"/>
    </source>
</evidence>
<dbReference type="EMBL" id="JAJSOW010000103">
    <property type="protein sequence ID" value="KAI9174612.1"/>
    <property type="molecule type" value="Genomic_DNA"/>
</dbReference>
<sequence length="203" mass="22475">MLKDEDECYEEEEENTAIVFDSGGELIEVLDPEPTPINAYSGSDLVSPMLNFLELEGVKPETETRPFVKEIKSFDSTIVTGLSQLQEEKKILPVPAQVESKSDDLLQTSPTTAKVQILDFSVTIHALKGVHYRFRSTLSGAATIDSLDSDELKETRGDPNVTLTDETAHVASMPIQLKEMKIVGGDRLRSRPRRLPTLFLGVV</sequence>